<protein>
    <submittedName>
        <fullName evidence="1">Uncharacterized protein</fullName>
    </submittedName>
</protein>
<dbReference type="EMBL" id="JBBKAI010000002">
    <property type="protein sequence ID" value="MEJ8661134.1"/>
    <property type="molecule type" value="Genomic_DNA"/>
</dbReference>
<comment type="caution">
    <text evidence="1">The sequence shown here is derived from an EMBL/GenBank/DDBJ whole genome shotgun (WGS) entry which is preliminary data.</text>
</comment>
<organism evidence="1 2">
    <name type="scientific">Streptomyces pratisoli</name>
    <dbReference type="NCBI Taxonomy" id="3139917"/>
    <lineage>
        <taxon>Bacteria</taxon>
        <taxon>Bacillati</taxon>
        <taxon>Actinomycetota</taxon>
        <taxon>Actinomycetes</taxon>
        <taxon>Kitasatosporales</taxon>
        <taxon>Streptomycetaceae</taxon>
        <taxon>Streptomyces</taxon>
    </lineage>
</organism>
<name>A0ACC6QS19_9ACTN</name>
<evidence type="ECO:0000313" key="1">
    <source>
        <dbReference type="EMBL" id="MEJ8661134.1"/>
    </source>
</evidence>
<sequence>MHPRIRPLALAVLLTATTGCVSVSAVPPQPPAAGLAPAGDRSAAPAGPERPAEPTVDGELASTGPQKPPLPRIADEKKAEVSPQREAPTRTPAKRPRDERPDAAPAIQPDRAEQARSRQPRKSRSGVHPPRPRTHYDMDDLCRASNGVADPSFVALCRANYGR</sequence>
<keyword evidence="2" id="KW-1185">Reference proteome</keyword>
<proteinExistence type="predicted"/>
<evidence type="ECO:0000313" key="2">
    <source>
        <dbReference type="Proteomes" id="UP001375539"/>
    </source>
</evidence>
<accession>A0ACC6QS19</accession>
<gene>
    <name evidence="1" type="ORF">WKI58_32255</name>
</gene>
<dbReference type="Proteomes" id="UP001375539">
    <property type="component" value="Unassembled WGS sequence"/>
</dbReference>
<reference evidence="1" key="1">
    <citation type="submission" date="2024-03" db="EMBL/GenBank/DDBJ databases">
        <title>Novel Streptomyces species of biotechnological and ecological value are a feature of Machair soil.</title>
        <authorList>
            <person name="Prole J.R."/>
            <person name="Goodfellow M."/>
            <person name="Allenby N."/>
            <person name="Ward A.C."/>
        </authorList>
    </citation>
    <scope>NUCLEOTIDE SEQUENCE</scope>
    <source>
        <strain evidence="1">MS1.AVA.4</strain>
    </source>
</reference>